<sequence length="129" mass="15160">MGQWKKESLEYTDQFIELLAKEKYDELRTLYNISGDKLEDFKIKFGKISDYKYGFTNSSKSGVSGQFTGYFMHYIIQFHSEESYQGTFSISIDNNGNKPIPGEINCFTVRGRDQSREKIFHIYMKENRS</sequence>
<keyword evidence="2" id="KW-1185">Reference proteome</keyword>
<accession>A8ZTJ1</accession>
<proteinExistence type="predicted"/>
<name>A8ZTJ1_DESOH</name>
<dbReference type="AlphaFoldDB" id="A8ZTJ1"/>
<dbReference type="Proteomes" id="UP000008561">
    <property type="component" value="Chromosome"/>
</dbReference>
<gene>
    <name evidence="1" type="ordered locus">Dole_0445</name>
</gene>
<evidence type="ECO:0000313" key="1">
    <source>
        <dbReference type="EMBL" id="ABW66255.1"/>
    </source>
</evidence>
<organism evidence="1 2">
    <name type="scientific">Desulfosudis oleivorans (strain DSM 6200 / JCM 39069 / Hxd3)</name>
    <name type="common">Desulfococcus oleovorans</name>
    <dbReference type="NCBI Taxonomy" id="96561"/>
    <lineage>
        <taxon>Bacteria</taxon>
        <taxon>Pseudomonadati</taxon>
        <taxon>Thermodesulfobacteriota</taxon>
        <taxon>Desulfobacteria</taxon>
        <taxon>Desulfobacterales</taxon>
        <taxon>Desulfosudaceae</taxon>
        <taxon>Desulfosudis</taxon>
    </lineage>
</organism>
<protein>
    <submittedName>
        <fullName evidence="1">Uncharacterized protein</fullName>
    </submittedName>
</protein>
<dbReference type="KEGG" id="dol:Dole_0445"/>
<reference evidence="1 2" key="1">
    <citation type="submission" date="2007-10" db="EMBL/GenBank/DDBJ databases">
        <title>Complete sequence of Desulfococcus oleovorans Hxd3.</title>
        <authorList>
            <consortium name="US DOE Joint Genome Institute"/>
            <person name="Copeland A."/>
            <person name="Lucas S."/>
            <person name="Lapidus A."/>
            <person name="Barry K."/>
            <person name="Glavina del Rio T."/>
            <person name="Dalin E."/>
            <person name="Tice H."/>
            <person name="Pitluck S."/>
            <person name="Kiss H."/>
            <person name="Brettin T."/>
            <person name="Bruce D."/>
            <person name="Detter J.C."/>
            <person name="Han C."/>
            <person name="Schmutz J."/>
            <person name="Larimer F."/>
            <person name="Land M."/>
            <person name="Hauser L."/>
            <person name="Kyrpides N."/>
            <person name="Kim E."/>
            <person name="Wawrik B."/>
            <person name="Richardson P."/>
        </authorList>
    </citation>
    <scope>NUCLEOTIDE SEQUENCE [LARGE SCALE GENOMIC DNA]</scope>
    <source>
        <strain evidence="2">DSM 6200 / JCM 39069 / Hxd3</strain>
    </source>
</reference>
<dbReference type="HOGENOM" id="CLU_1945283_0_0_7"/>
<evidence type="ECO:0000313" key="2">
    <source>
        <dbReference type="Proteomes" id="UP000008561"/>
    </source>
</evidence>
<dbReference type="EMBL" id="CP000859">
    <property type="protein sequence ID" value="ABW66255.1"/>
    <property type="molecule type" value="Genomic_DNA"/>
</dbReference>